<feature type="region of interest" description="Disordered" evidence="5">
    <location>
        <begin position="610"/>
        <end position="643"/>
    </location>
</feature>
<dbReference type="Pfam" id="PF12796">
    <property type="entry name" value="Ank_2"/>
    <property type="match status" value="3"/>
</dbReference>
<feature type="region of interest" description="Disordered" evidence="5">
    <location>
        <begin position="2740"/>
        <end position="2773"/>
    </location>
</feature>
<dbReference type="Proteomes" id="UP000694044">
    <property type="component" value="Unassembled WGS sequence"/>
</dbReference>
<dbReference type="PROSITE" id="PS50088">
    <property type="entry name" value="ANK_REPEAT"/>
    <property type="match status" value="4"/>
</dbReference>
<feature type="region of interest" description="Disordered" evidence="5">
    <location>
        <begin position="129"/>
        <end position="163"/>
    </location>
</feature>
<evidence type="ECO:0000256" key="2">
    <source>
        <dbReference type="ARBA" id="ARBA00023043"/>
    </source>
</evidence>
<feature type="coiled-coil region" evidence="4">
    <location>
        <begin position="2217"/>
        <end position="2261"/>
    </location>
</feature>
<feature type="region of interest" description="Disordered" evidence="5">
    <location>
        <begin position="3195"/>
        <end position="3218"/>
    </location>
</feature>
<dbReference type="PANTHER" id="PTHR24201">
    <property type="entry name" value="ANK_REP_REGION DOMAIN-CONTAINING PROTEIN"/>
    <property type="match status" value="1"/>
</dbReference>
<evidence type="ECO:0000256" key="4">
    <source>
        <dbReference type="SAM" id="Coils"/>
    </source>
</evidence>
<gene>
    <name evidence="6" type="primary">LIG1_1</name>
    <name evidence="6" type="ORF">PHYPSEUDO_000626</name>
</gene>
<feature type="region of interest" description="Disordered" evidence="5">
    <location>
        <begin position="85"/>
        <end position="104"/>
    </location>
</feature>
<evidence type="ECO:0000256" key="3">
    <source>
        <dbReference type="PROSITE-ProRule" id="PRU00023"/>
    </source>
</evidence>
<feature type="region of interest" description="Disordered" evidence="5">
    <location>
        <begin position="3107"/>
        <end position="3131"/>
    </location>
</feature>
<dbReference type="GO" id="GO:0016874">
    <property type="term" value="F:ligase activity"/>
    <property type="evidence" value="ECO:0007669"/>
    <property type="project" value="UniProtKB-KW"/>
</dbReference>
<keyword evidence="4" id="KW-0175">Coiled coil</keyword>
<feature type="compositionally biased region" description="Low complexity" evidence="5">
    <location>
        <begin position="773"/>
        <end position="786"/>
    </location>
</feature>
<feature type="compositionally biased region" description="Polar residues" evidence="5">
    <location>
        <begin position="623"/>
        <end position="643"/>
    </location>
</feature>
<feature type="region of interest" description="Disordered" evidence="5">
    <location>
        <begin position="2315"/>
        <end position="2340"/>
    </location>
</feature>
<dbReference type="InterPro" id="IPR000048">
    <property type="entry name" value="IQ_motif_EF-hand-BS"/>
</dbReference>
<feature type="compositionally biased region" description="Low complexity" evidence="5">
    <location>
        <begin position="395"/>
        <end position="405"/>
    </location>
</feature>
<feature type="repeat" description="ANK" evidence="3">
    <location>
        <begin position="3046"/>
        <end position="3078"/>
    </location>
</feature>
<comment type="caution">
    <text evidence="6">The sequence shown here is derived from an EMBL/GenBank/DDBJ whole genome shotgun (WGS) entry which is preliminary data.</text>
</comment>
<feature type="coiled-coil region" evidence="4">
    <location>
        <begin position="1128"/>
        <end position="1155"/>
    </location>
</feature>
<evidence type="ECO:0000313" key="6">
    <source>
        <dbReference type="EMBL" id="KAG7386119.1"/>
    </source>
</evidence>
<reference evidence="6" key="1">
    <citation type="submission" date="2021-02" db="EMBL/GenBank/DDBJ databases">
        <authorList>
            <person name="Palmer J.M."/>
        </authorList>
    </citation>
    <scope>NUCLEOTIDE SEQUENCE</scope>
    <source>
        <strain evidence="6">SCRP734</strain>
    </source>
</reference>
<keyword evidence="6" id="KW-0436">Ligase</keyword>
<feature type="compositionally biased region" description="Basic and acidic residues" evidence="5">
    <location>
        <begin position="85"/>
        <end position="100"/>
    </location>
</feature>
<dbReference type="PANTHER" id="PTHR24201:SF15">
    <property type="entry name" value="ANKYRIN REPEAT DOMAIN-CONTAINING PROTEIN 66"/>
    <property type="match status" value="1"/>
</dbReference>
<evidence type="ECO:0000256" key="5">
    <source>
        <dbReference type="SAM" id="MobiDB-lite"/>
    </source>
</evidence>
<dbReference type="PROSITE" id="PS50096">
    <property type="entry name" value="IQ"/>
    <property type="match status" value="2"/>
</dbReference>
<protein>
    <submittedName>
        <fullName evidence="6">tRNA ligase</fullName>
    </submittedName>
</protein>
<feature type="compositionally biased region" description="Polar residues" evidence="5">
    <location>
        <begin position="143"/>
        <end position="163"/>
    </location>
</feature>
<feature type="coiled-coil region" evidence="4">
    <location>
        <begin position="2130"/>
        <end position="2168"/>
    </location>
</feature>
<dbReference type="InterPro" id="IPR050776">
    <property type="entry name" value="Ank_Repeat/CDKN_Inhibitor"/>
</dbReference>
<feature type="coiled-coil region" evidence="4">
    <location>
        <begin position="1285"/>
        <end position="1348"/>
    </location>
</feature>
<feature type="repeat" description="ANK" evidence="3">
    <location>
        <begin position="2848"/>
        <end position="2880"/>
    </location>
</feature>
<keyword evidence="7" id="KW-1185">Reference proteome</keyword>
<evidence type="ECO:0000256" key="1">
    <source>
        <dbReference type="ARBA" id="ARBA00022737"/>
    </source>
</evidence>
<keyword evidence="1" id="KW-0677">Repeat</keyword>
<accession>A0A8T1W227</accession>
<feature type="compositionally biased region" description="Polar residues" evidence="5">
    <location>
        <begin position="732"/>
        <end position="747"/>
    </location>
</feature>
<dbReference type="EMBL" id="JAGDFM010000107">
    <property type="protein sequence ID" value="KAG7386119.1"/>
    <property type="molecule type" value="Genomic_DNA"/>
</dbReference>
<feature type="compositionally biased region" description="Low complexity" evidence="5">
    <location>
        <begin position="799"/>
        <end position="811"/>
    </location>
</feature>
<proteinExistence type="predicted"/>
<sequence length="3218" mass="374476">MADRTFPWGGGSSPMRRATELSGRRRHDQQRLLVELELDDSLYQGAIRAGMEHNALYPDGKRSSYGGDASHSRQGLPSYDQHFIAEPKPRLQSRTSRDTAGKPLTERQMQQLHAKRLSSPYKLKQQVLGTRNDPTHQHHRQQSSHNASGSSTQRVSRASSLQQSPAQLVIESVRQNIHLRDQVMAHLQQELMGVLPLHRASHVEKNVPQRVVKLLNRMRSLSLAVVEAVVYLCAELGDSNLAGTSVEHNILEQDFYGYLLQMASSDTDFLACSPALQRFFEDFEVNLTRNPFLDGLSLDSSEVLLCSCHQSASSGALFCSASSSSTSLLRLLTNKLETFALQTQRYLPGWQILPAERVAAAFLHLMDLETHGVNVELTQLVLPPSVLDTTAVPKSSSRSISSQRSATQKKSRATKEKCSILVDVGIQMTQRNTPTANTTQRSAVRPMHDEGIQVCGEMFTGDESGRRPSVPVVANLEMDASKSLELFEHVASARSDDLLVMNATEPEAFAFSPLVTPLMLPRYPFGGEPSALISGMGTPTTERQAAFSEADGEDERGTDVGYECDFEYSSNEALSSIAMALQMLPNFSLSTTGSTLAGQVLNPEEAIPPIIDSSRTEEDETSLTDSAIASATPSPVNLSPPSTGRSTLFEVGISLENVRSELERVEQRVEMAPPEDDEFAYSSSTARSNIAMALSLLPSVARDDIFSVPEEEVGHEPEVQMDMNSPRIITYRSSVSQREEPLQTSSVDEAPIEETMDQYSLSSARSYNPVETSSPPIFSLSASSRSYGPSLTSERTVNSSPVSSRSSTSASDHGVHFPPVSFRSQIPAVINNEVEYSVPASSRSNISGVTSYQADDESEPSEFNRIFALCRDIQVAAFDMSHWVSQREVEDHIQTFAQPFSSLMGYLSPAAANAKAENAPKYLERELKMLRRNFASWKSWVVDHKRAKLIVRRLVARRKVRQFVLYHQQRRVQARVDEESHRRFLAASRIQRHWRIYCHNRGVAERKGTFRVLHMAFHRGLFFVGISRRRGSREHAKEKVVRWWRYQRFRIKKQKQRQEKIARGREQRVRALRDIQKFLKEILLRRKLKAAQEMTKNILFKEQLKRTKAKRDVEKSMMLNSKHRRELIADMNARLADLDRRWKDAEEERQRLLTHHGRVVQQQQQAGEVRRRRLAALKIQMFFRMCLLHKKLQRVETEKKQYETKLQYELRTKKELDFENQQRIGKTRTQVRVLERKIGRMAQEALKTDTQHREVVQAHQERERASQARAARQKIKAFIDARTLCRRADRERQRLLLDQAQLQTEKSELELMSIEDQLEQRRTAQSIASDLQQRLSEMEARSEALLSATNRLAAEKEEDARLAVESLEHSRVEASMHQIASWVSGQMQLSKLKKEKAAVSASAAHELEEEKQKQRKAIEAKMREVTSIKTSSFMHQRISQHRNHKTVEVIRIQQQQKAAQEKAIAERTRAQLVQMIIAVKLLTEHESNIGIIQGSAGVAQFYKTQVHKVARLKHLRSMNCARKIQRVWRRWILQQRIKCAQELAFARLEKAKRLQASARRLQVWWRKWVQEQRRRREQQLVFDAHLEAIRVRANARKIQGVWRRWVKLNNERRREQQLVFEANLDAIRTRANVRKIQGVWRRWVRCENERRQQQGLAFEAHLDAIRLRANVRKIQGAWRRWVQRERERRHRQQVAFDRRLQAIRIRANVRKIQGVWRFWVKRENERRNREQLAFATHLERIRVRANVHKIQRVWRRWVQHERRRLQQLAFDEHLLAIRVRANVRKIQNAWRRWVQGERARRHVQQLMFKAQLEVIRIRANVRKIQVAWRCWVKRNQELEKRRRVHRMVFSSTLRVQRWWRKWRKKQRVKATRTRIMHNACAQVIQKKWRRWHRWQLAKRERRRLRIQREACARRLQNLWRQWCLWRRRREESAKRIQDRWEKWHNKKKEAERVRNAQMMAAIRIQRSWRQWQCKRQYEKEKDRKRRAKQAGSARIQSACCQWWERKQKERRAIRAVERIQRAWRRWRKRSLEKADRELQEKEEREVALKIKQNWAGKLSRRNKEQAERKRCLGAQRIQDKWRRRRRHEEAKRARKCAVEEQRLSAVLLQRAWKRWYLEQLESERQENERRTAAALVIQNQRRKIDQIEEQLEQEAEQSYREDERLQQEYATEALKIQVFWRKEQKQRVEQREIELIKQTQTASSLTIQRNWGIRQHRRKMERQRIQHDQNMAALKIQALWLKRHNEQQEELERERIRQEQDESSFKIERNWGMAQQRRKVSQERLRHTQNINALKIQKHWRRWWHLRLEERTQIREAEPRNPRNSLTTEAKPDPEQLERERERQQKLEVITRRCYGRCIARAVKRYHQDQREASAATKIEAVWKCKLYRMHYLQVLDAKHDEEARKYRLMISVLATKVQVCWRRWHSGVRQVKRALVKSDELRLIEEAKALERKLLAAKRALAAKRIQRALASRRSLIATKGISHREVVQKEAVVKHDELHDKVDEVEPVNQRQIEECASEFQEPGSDSHELMETPEEDLVRVTVEMTVEDWGHRQLPHILSRSVNQVLFCHEAASVLQKCVREYLRRQKMHFNFQRSFAATGKALNAERFHFYFKWASAWLDWDVSKSTSSAGVAAQTTSQNVPVLRLRIDSQMTRKLLQLFEPSEEYLAAEIEQVLQEIAADGLPILQSPVCLEDNDNPRPELRYHDVGEMELPRSIKLLRHMGLQRAQIRRQQLVEVDSSCDELPPSPVAKSVPSSPIGRSAPSSPSQRAKKEVTIFTAVENASVEDATFLQQRGVDLGALDPKTQRNALHMLSFSTESYRSRAKMLDFLLRCGANLSVNAVDCNGDTPLMLYASLGHLEFMQRLLQHGADIQMTNSRGQNVLHRACEEDQVEVCGFLQQLMTKDSVAENVVPVETIQLLAPAALSLHTRDSAGRYPLHCLAEKAFVECAKQLVVPTEANFEWNRLLLAQSDAEGRTALHLAVLTHDAAMTAFLLTPGGGSDVNAFDDLHRSPLHYAVESPAALPIISRLVQHGANLNVSDERGDTPLHWSAFSGRAAVMQNLLALGADPTLVNSDWETPAQIAAAYGQLDCMRLLLQAQRRYGAASPTEPRDQQQQQQVLKRPASEKTALQRREEAVTHLHQKQASAHALDQVTDLEALGTEDASEAVSVAEQAHRGYWEELHQHVQLVEESGQFSSEDEADLLFGHDDDASSF</sequence>
<feature type="compositionally biased region" description="Polar residues" evidence="5">
    <location>
        <begin position="787"/>
        <end position="798"/>
    </location>
</feature>
<dbReference type="OrthoDB" id="539213at2759"/>
<dbReference type="InterPro" id="IPR002110">
    <property type="entry name" value="Ankyrin_rpt"/>
</dbReference>
<feature type="compositionally biased region" description="Basic and acidic residues" evidence="5">
    <location>
        <begin position="2330"/>
        <end position="2340"/>
    </location>
</feature>
<feature type="compositionally biased region" description="Basic and acidic residues" evidence="5">
    <location>
        <begin position="3209"/>
        <end position="3218"/>
    </location>
</feature>
<keyword evidence="2 3" id="KW-0040">ANK repeat</keyword>
<dbReference type="SMART" id="SM00015">
    <property type="entry name" value="IQ"/>
    <property type="match status" value="14"/>
</dbReference>
<feature type="repeat" description="ANK" evidence="3">
    <location>
        <begin position="2977"/>
        <end position="3009"/>
    </location>
</feature>
<feature type="compositionally biased region" description="Polar residues" evidence="5">
    <location>
        <begin position="757"/>
        <end position="772"/>
    </location>
</feature>
<feature type="repeat" description="ANK" evidence="3">
    <location>
        <begin position="3012"/>
        <end position="3045"/>
    </location>
</feature>
<evidence type="ECO:0000313" key="7">
    <source>
        <dbReference type="Proteomes" id="UP000694044"/>
    </source>
</evidence>
<dbReference type="PROSITE" id="PS50297">
    <property type="entry name" value="ANK_REP_REGION"/>
    <property type="match status" value="3"/>
</dbReference>
<feature type="region of interest" description="Disordered" evidence="5">
    <location>
        <begin position="390"/>
        <end position="414"/>
    </location>
</feature>
<dbReference type="SMART" id="SM00248">
    <property type="entry name" value="ANK"/>
    <property type="match status" value="9"/>
</dbReference>
<name>A0A8T1W227_9STRA</name>
<feature type="coiled-coil region" evidence="4">
    <location>
        <begin position="2441"/>
        <end position="2468"/>
    </location>
</feature>
<feature type="region of interest" description="Disordered" evidence="5">
    <location>
        <begin position="59"/>
        <end position="79"/>
    </location>
</feature>
<feature type="region of interest" description="Disordered" evidence="5">
    <location>
        <begin position="1"/>
        <end position="27"/>
    </location>
</feature>
<organism evidence="6 7">
    <name type="scientific">Phytophthora pseudosyringae</name>
    <dbReference type="NCBI Taxonomy" id="221518"/>
    <lineage>
        <taxon>Eukaryota</taxon>
        <taxon>Sar</taxon>
        <taxon>Stramenopiles</taxon>
        <taxon>Oomycota</taxon>
        <taxon>Peronosporomycetes</taxon>
        <taxon>Peronosporales</taxon>
        <taxon>Peronosporaceae</taxon>
        <taxon>Phytophthora</taxon>
    </lineage>
</organism>
<feature type="region of interest" description="Disordered" evidence="5">
    <location>
        <begin position="732"/>
        <end position="816"/>
    </location>
</feature>